<name>A0A069PMH6_9BURK</name>
<reference evidence="1 2" key="1">
    <citation type="submission" date="2014-03" db="EMBL/GenBank/DDBJ databases">
        <title>Draft Genome Sequences of Four Burkholderia Strains.</title>
        <authorList>
            <person name="Liu X.Y."/>
            <person name="Li C.X."/>
            <person name="Xu J.H."/>
        </authorList>
    </citation>
    <scope>NUCLEOTIDE SEQUENCE [LARGE SCALE GENOMIC DNA]</scope>
    <source>
        <strain evidence="1 2">DSM 50014</strain>
    </source>
</reference>
<dbReference type="GO" id="GO:0016740">
    <property type="term" value="F:transferase activity"/>
    <property type="evidence" value="ECO:0007669"/>
    <property type="project" value="UniProtKB-KW"/>
</dbReference>
<gene>
    <name evidence="1" type="ORF">BG61_16025</name>
</gene>
<dbReference type="AlphaFoldDB" id="A0A069PMH6"/>
<dbReference type="Gene3D" id="3.40.50.2000">
    <property type="entry name" value="Glycogen Phosphorylase B"/>
    <property type="match status" value="1"/>
</dbReference>
<comment type="caution">
    <text evidence="1">The sequence shown here is derived from an EMBL/GenBank/DDBJ whole genome shotgun (WGS) entry which is preliminary data.</text>
</comment>
<dbReference type="EMBL" id="JFHC01000025">
    <property type="protein sequence ID" value="KDR41617.1"/>
    <property type="molecule type" value="Genomic_DNA"/>
</dbReference>
<dbReference type="SUPFAM" id="SSF53756">
    <property type="entry name" value="UDP-Glycosyltransferase/glycogen phosphorylase"/>
    <property type="match status" value="1"/>
</dbReference>
<organism evidence="1 2">
    <name type="scientific">Caballeronia glathei</name>
    <dbReference type="NCBI Taxonomy" id="60547"/>
    <lineage>
        <taxon>Bacteria</taxon>
        <taxon>Pseudomonadati</taxon>
        <taxon>Pseudomonadota</taxon>
        <taxon>Betaproteobacteria</taxon>
        <taxon>Burkholderiales</taxon>
        <taxon>Burkholderiaceae</taxon>
        <taxon>Caballeronia</taxon>
    </lineage>
</organism>
<sequence>MEKIGNRPPAPPTLLEPLDELAALTHPGSLRSPAGEIVASYDLEVTDAPVAGFRPLSSRDGILNANVAAFVPNYASQKKVHVINGVGVTLGDSIIGLTALFAIRKRHPQIEFTVYRPSRAPRYVQRLYELAAPALGPVVDLPVALDRLPPGDLKIDVGNHLFWPNFSTLPMIDFFLWAMGMCAADVPPEEKRNHWLKTLPPRPHLRDGAGYVLFCPSASTPVRSIPAALHGPIVERLWDEFGLPVAGFGAVDHPRYTDVTAHSPDTADFLNWVRHARYVVTSDTAALHIAAGFDVPTTAFFTTIAPQLRARDYLYCNAVSVPLTGLAGIQASSQARDLEAVDEAYHKLDLDRVLFSVSR</sequence>
<proteinExistence type="predicted"/>
<keyword evidence="2" id="KW-1185">Reference proteome</keyword>
<dbReference type="STRING" id="60547.GCA_000751215_02685"/>
<dbReference type="Proteomes" id="UP000027466">
    <property type="component" value="Unassembled WGS sequence"/>
</dbReference>
<accession>A0A069PMH6</accession>
<evidence type="ECO:0000313" key="2">
    <source>
        <dbReference type="Proteomes" id="UP000027466"/>
    </source>
</evidence>
<dbReference type="RefSeq" id="WP_051672585.1">
    <property type="nucleotide sequence ID" value="NZ_CADFFX010000016.1"/>
</dbReference>
<evidence type="ECO:0000313" key="1">
    <source>
        <dbReference type="EMBL" id="KDR41617.1"/>
    </source>
</evidence>
<keyword evidence="1" id="KW-0808">Transferase</keyword>
<protein>
    <submittedName>
        <fullName evidence="1">ADP-heptose--LPS heptosyltransferase</fullName>
    </submittedName>
</protein>